<feature type="compositionally biased region" description="Gly residues" evidence="1">
    <location>
        <begin position="430"/>
        <end position="458"/>
    </location>
</feature>
<feature type="region of interest" description="Disordered" evidence="1">
    <location>
        <begin position="106"/>
        <end position="126"/>
    </location>
</feature>
<protein>
    <recommendedName>
        <fullName evidence="5">Hydrophobin</fullName>
    </recommendedName>
</protein>
<feature type="region of interest" description="Disordered" evidence="1">
    <location>
        <begin position="237"/>
        <end position="458"/>
    </location>
</feature>
<keyword evidence="4" id="KW-1185">Reference proteome</keyword>
<organism evidence="3 4">
    <name type="scientific">Puccinia striiformis</name>
    <dbReference type="NCBI Taxonomy" id="27350"/>
    <lineage>
        <taxon>Eukaryota</taxon>
        <taxon>Fungi</taxon>
        <taxon>Dikarya</taxon>
        <taxon>Basidiomycota</taxon>
        <taxon>Pucciniomycotina</taxon>
        <taxon>Pucciniomycetes</taxon>
        <taxon>Pucciniales</taxon>
        <taxon>Pucciniaceae</taxon>
        <taxon>Puccinia</taxon>
    </lineage>
</organism>
<dbReference type="AlphaFoldDB" id="A0A2S4V102"/>
<accession>A0A2S4V102</accession>
<gene>
    <name evidence="3" type="ORF">PSHT_11750</name>
</gene>
<evidence type="ECO:0000313" key="4">
    <source>
        <dbReference type="Proteomes" id="UP000238274"/>
    </source>
</evidence>
<feature type="compositionally biased region" description="Gly residues" evidence="1">
    <location>
        <begin position="343"/>
        <end position="377"/>
    </location>
</feature>
<feature type="chain" id="PRO_5015764184" description="Hydrophobin" evidence="2">
    <location>
        <begin position="21"/>
        <end position="458"/>
    </location>
</feature>
<evidence type="ECO:0000256" key="1">
    <source>
        <dbReference type="SAM" id="MobiDB-lite"/>
    </source>
</evidence>
<name>A0A2S4V102_9BASI</name>
<feature type="compositionally biased region" description="Polar residues" evidence="1">
    <location>
        <begin position="331"/>
        <end position="342"/>
    </location>
</feature>
<feature type="compositionally biased region" description="Polar residues" evidence="1">
    <location>
        <begin position="388"/>
        <end position="424"/>
    </location>
</feature>
<feature type="compositionally biased region" description="Gly residues" evidence="1">
    <location>
        <begin position="306"/>
        <end position="316"/>
    </location>
</feature>
<keyword evidence="2" id="KW-0732">Signal</keyword>
<proteinExistence type="predicted"/>
<dbReference type="VEuPathDB" id="FungiDB:PSTT_07790"/>
<feature type="compositionally biased region" description="Gly residues" evidence="1">
    <location>
        <begin position="241"/>
        <end position="271"/>
    </location>
</feature>
<dbReference type="EMBL" id="PKSM01000202">
    <property type="protein sequence ID" value="POW03181.1"/>
    <property type="molecule type" value="Genomic_DNA"/>
</dbReference>
<sequence>MASIRFIALFFFLLAPGAWNFQCSDQGDKRNGICASSSSQTKTTVTDASNDPNNPTELNCNNTSDQTFCCASNAQKLNRQNNLSNNRGVDDITLCVLTVAAPRGGNTRELQKRGNTGFGSTGGGDAGFRDAGFENTGGDSFGLGNPGFGSTGLGDIGFAGTGRGDVSALSNPGPRIPEGFGLSNPGPGNAGFGSTGGVVGDFGQLSNPGLGGTRPGSTGSNTEFGGTGAREVSTLSNLGFGNTGGGEGSGLDNQGFGGGRGGKNAGPGSIGGEKFNTGQKFKKEGRFSEASTDRGNGGLRANKLGTTGGNTGGIGKGSRLLETGEERGNQGFRQNKTGVKGTNTGGLGGGRGDGRGSGRGSGGGGSGGGNRFTGDQGGFRLKTDRGRNPNSRMNGFNQPIGTSPNFKQTSGRGNLGQSQMQNPRPNRGGFNSGMGGRGRALPGGGGRGMGMGRGGRRN</sequence>
<dbReference type="Proteomes" id="UP000238274">
    <property type="component" value="Unassembled WGS sequence"/>
</dbReference>
<reference evidence="3 4" key="1">
    <citation type="submission" date="2017-12" db="EMBL/GenBank/DDBJ databases">
        <title>Gene loss provides genomic basis for host adaptation in cereal stripe rust fungi.</title>
        <authorList>
            <person name="Xia C."/>
        </authorList>
    </citation>
    <scope>NUCLEOTIDE SEQUENCE [LARGE SCALE GENOMIC DNA]</scope>
    <source>
        <strain evidence="3 4">93TX-2</strain>
    </source>
</reference>
<feature type="signal peptide" evidence="2">
    <location>
        <begin position="1"/>
        <end position="20"/>
    </location>
</feature>
<reference evidence="4" key="2">
    <citation type="journal article" date="2018" name="BMC Genomics">
        <title>Genomic insights into host adaptation between the wheat stripe rust pathogen (Puccinia striiformis f. sp. tritici) and the barley stripe rust pathogen (Puccinia striiformis f. sp. hordei).</title>
        <authorList>
            <person name="Xia C."/>
            <person name="Wang M."/>
            <person name="Yin C."/>
            <person name="Cornejo O.E."/>
            <person name="Hulbert S.H."/>
            <person name="Chen X."/>
        </authorList>
    </citation>
    <scope>NUCLEOTIDE SEQUENCE [LARGE SCALE GENOMIC DNA]</scope>
    <source>
        <strain evidence="4">93TX-2</strain>
    </source>
</reference>
<evidence type="ECO:0000256" key="2">
    <source>
        <dbReference type="SAM" id="SignalP"/>
    </source>
</evidence>
<evidence type="ECO:0008006" key="5">
    <source>
        <dbReference type="Google" id="ProtNLM"/>
    </source>
</evidence>
<feature type="compositionally biased region" description="Gly residues" evidence="1">
    <location>
        <begin position="116"/>
        <end position="126"/>
    </location>
</feature>
<reference evidence="4" key="3">
    <citation type="journal article" date="2018" name="Mol. Plant Microbe Interact.">
        <title>Genome sequence resources for the wheat stripe rust pathogen (Puccinia striiformis f. sp. tritici) and the barley stripe rust pathogen (Puccinia striiformis f. sp. hordei).</title>
        <authorList>
            <person name="Xia C."/>
            <person name="Wang M."/>
            <person name="Yin C."/>
            <person name="Cornejo O.E."/>
            <person name="Hulbert S.H."/>
            <person name="Chen X."/>
        </authorList>
    </citation>
    <scope>NUCLEOTIDE SEQUENCE [LARGE SCALE GENOMIC DNA]</scope>
    <source>
        <strain evidence="4">93TX-2</strain>
    </source>
</reference>
<comment type="caution">
    <text evidence="3">The sequence shown here is derived from an EMBL/GenBank/DDBJ whole genome shotgun (WGS) entry which is preliminary data.</text>
</comment>
<dbReference type="VEuPathDB" id="FungiDB:PSHT_11750"/>
<evidence type="ECO:0000313" key="3">
    <source>
        <dbReference type="EMBL" id="POW03181.1"/>
    </source>
</evidence>